<dbReference type="InterPro" id="IPR029000">
    <property type="entry name" value="Cyclophilin-like_dom_sf"/>
</dbReference>
<dbReference type="Proteomes" id="UP001266305">
    <property type="component" value="Unassembled WGS sequence"/>
</dbReference>
<evidence type="ECO:0000313" key="1">
    <source>
        <dbReference type="EMBL" id="KAK2100563.1"/>
    </source>
</evidence>
<comment type="caution">
    <text evidence="1">The sequence shown here is derived from an EMBL/GenBank/DDBJ whole genome shotgun (WGS) entry which is preliminary data.</text>
</comment>
<gene>
    <name evidence="1" type="ORF">P7K49_021911</name>
</gene>
<dbReference type="InterPro" id="IPR052630">
    <property type="entry name" value="TTC17"/>
</dbReference>
<organism evidence="1 2">
    <name type="scientific">Saguinus oedipus</name>
    <name type="common">Cotton-top tamarin</name>
    <name type="synonym">Oedipomidas oedipus</name>
    <dbReference type="NCBI Taxonomy" id="9490"/>
    <lineage>
        <taxon>Eukaryota</taxon>
        <taxon>Metazoa</taxon>
        <taxon>Chordata</taxon>
        <taxon>Craniata</taxon>
        <taxon>Vertebrata</taxon>
        <taxon>Euteleostomi</taxon>
        <taxon>Mammalia</taxon>
        <taxon>Eutheria</taxon>
        <taxon>Euarchontoglires</taxon>
        <taxon>Primates</taxon>
        <taxon>Haplorrhini</taxon>
        <taxon>Platyrrhini</taxon>
        <taxon>Cebidae</taxon>
        <taxon>Callitrichinae</taxon>
        <taxon>Saguinus</taxon>
    </lineage>
</organism>
<dbReference type="PANTHER" id="PTHR16091">
    <property type="entry name" value="TTC17 PROTEIN"/>
    <property type="match status" value="1"/>
</dbReference>
<dbReference type="Gene3D" id="2.40.100.10">
    <property type="entry name" value="Cyclophilin-like"/>
    <property type="match status" value="1"/>
</dbReference>
<proteinExistence type="predicted"/>
<dbReference type="SUPFAM" id="SSF50891">
    <property type="entry name" value="Cyclophilin-like"/>
    <property type="match status" value="1"/>
</dbReference>
<name>A0ABQ9UTY2_SAGOE</name>
<keyword evidence="2" id="KW-1185">Reference proteome</keyword>
<evidence type="ECO:0000313" key="2">
    <source>
        <dbReference type="Proteomes" id="UP001266305"/>
    </source>
</evidence>
<dbReference type="PANTHER" id="PTHR16091:SF1">
    <property type="entry name" value="TETRATRICOPEPTIDE REPEAT PROTEIN 17"/>
    <property type="match status" value="1"/>
</dbReference>
<accession>A0ABQ9UTY2</accession>
<reference evidence="1 2" key="1">
    <citation type="submission" date="2023-05" db="EMBL/GenBank/DDBJ databases">
        <title>B98-5 Cell Line De Novo Hybrid Assembly: An Optical Mapping Approach.</title>
        <authorList>
            <person name="Kananen K."/>
            <person name="Auerbach J.A."/>
            <person name="Kautto E."/>
            <person name="Blachly J.S."/>
        </authorList>
    </citation>
    <scope>NUCLEOTIDE SEQUENCE [LARGE SCALE GENOMIC DNA]</scope>
    <source>
        <strain evidence="1">B95-8</strain>
        <tissue evidence="1">Cell line</tissue>
    </source>
</reference>
<protein>
    <submittedName>
        <fullName evidence="1">Uncharacterized protein</fullName>
    </submittedName>
</protein>
<sequence length="256" mass="28169">MEPLCNGNLPTSMHTLDHLHGVSNRASLHYTGESQLTEVLQNLGKDQYPQQSLEQIGTRIAKVLEKKTSSKFSYLKELSTSSPTRKILSTEDSQWRSCTGHQGDSCGRRSGFAGTSARQLLEQRKKKSTCRPLDPGYIPKISSLSCLVPLGKPGRVGAVQAPSLGGLLSTMGSYQVHLVSPAPHECKTRLEQMEDLTMFLNVKSQHHVSVLLNPLLLTVIPSVPFNITINGKPLGHISFQLFADKVPKTEENFHSE</sequence>
<dbReference type="EMBL" id="JASSZA010000010">
    <property type="protein sequence ID" value="KAK2100563.1"/>
    <property type="molecule type" value="Genomic_DNA"/>
</dbReference>